<evidence type="ECO:0000313" key="1">
    <source>
        <dbReference type="EMBL" id="GKT05615.1"/>
    </source>
</evidence>
<dbReference type="EMBL" id="BQXO01000002">
    <property type="protein sequence ID" value="GKT05615.1"/>
    <property type="molecule type" value="Genomic_DNA"/>
</dbReference>
<dbReference type="InterPro" id="IPR014729">
    <property type="entry name" value="Rossmann-like_a/b/a_fold"/>
</dbReference>
<sequence>MQLIDTTRFDLVATVVNAKTQNVDGFDYALQTALANQATLGIIVWVDDDEISIFDALTPNYVTNLMAEASHFGTDLADIAQALGVKQIKVSIQRGNNLGSIATDVYCNEFSYDLLVFEQEHHYQNQIQHAVTVVNEKLLSSTMVL</sequence>
<reference evidence="1 2" key="1">
    <citation type="submission" date="2022-03" db="EMBL/GenBank/DDBJ databases">
        <title>Draft genome sequence of Furfurilactobacillus curtus JCM 31185.</title>
        <authorList>
            <person name="Suzuki S."/>
            <person name="Endo A."/>
            <person name="Kajikawa A."/>
        </authorList>
    </citation>
    <scope>NUCLEOTIDE SEQUENCE [LARGE SCALE GENOMIC DNA]</scope>
    <source>
        <strain evidence="1 2">JCM 31185</strain>
    </source>
</reference>
<dbReference type="Gene3D" id="3.40.50.620">
    <property type="entry name" value="HUPs"/>
    <property type="match status" value="1"/>
</dbReference>
<keyword evidence="2" id="KW-1185">Reference proteome</keyword>
<proteinExistence type="predicted"/>
<protein>
    <submittedName>
        <fullName evidence="1">Uncharacterized protein</fullName>
    </submittedName>
</protein>
<name>A0ABQ5JMY8_9LACO</name>
<dbReference type="Proteomes" id="UP001628078">
    <property type="component" value="Unassembled WGS sequence"/>
</dbReference>
<gene>
    <name evidence="1" type="ORF">JCM31185_09030</name>
</gene>
<organism evidence="1 2">
    <name type="scientific">Furfurilactobacillus curtus</name>
    <dbReference type="NCBI Taxonomy" id="1746200"/>
    <lineage>
        <taxon>Bacteria</taxon>
        <taxon>Bacillati</taxon>
        <taxon>Bacillota</taxon>
        <taxon>Bacilli</taxon>
        <taxon>Lactobacillales</taxon>
        <taxon>Lactobacillaceae</taxon>
        <taxon>Furfurilactobacillus</taxon>
    </lineage>
</organism>
<evidence type="ECO:0000313" key="2">
    <source>
        <dbReference type="Proteomes" id="UP001628078"/>
    </source>
</evidence>
<dbReference type="RefSeq" id="WP_407882999.1">
    <property type="nucleotide sequence ID" value="NZ_BQXO01000002.1"/>
</dbReference>
<comment type="caution">
    <text evidence="1">The sequence shown here is derived from an EMBL/GenBank/DDBJ whole genome shotgun (WGS) entry which is preliminary data.</text>
</comment>
<accession>A0ABQ5JMY8</accession>